<evidence type="ECO:0000259" key="1">
    <source>
        <dbReference type="PROSITE" id="PS50076"/>
    </source>
</evidence>
<dbReference type="Proteomes" id="UP000005622">
    <property type="component" value="Unassembled WGS sequence"/>
</dbReference>
<evidence type="ECO:0000313" key="2">
    <source>
        <dbReference type="EMBL" id="EHY65805.1"/>
    </source>
</evidence>
<dbReference type="PROSITE" id="PS00636">
    <property type="entry name" value="DNAJ_1"/>
    <property type="match status" value="1"/>
</dbReference>
<dbReference type="Pfam" id="PF21884">
    <property type="entry name" value="ZUO1-like_ZHD"/>
    <property type="match status" value="1"/>
</dbReference>
<reference evidence="3 4" key="3">
    <citation type="journal article" date="2014" name="Genome Announc.">
        <title>Genome Sequence of the Microsporidian Species Nematocida sp1 Strain ERTm6 (ATCC PRA-372).</title>
        <authorList>
            <person name="Bakowski M.A."/>
            <person name="Priest M."/>
            <person name="Young S."/>
            <person name="Cuomo C.A."/>
            <person name="Troemel E.R."/>
        </authorList>
    </citation>
    <scope>NUCLEOTIDE SEQUENCE [LARGE SCALE GENOMIC DNA]</scope>
    <source>
        <strain evidence="3 4">ERTm6</strain>
    </source>
</reference>
<name>H8ZCG9_NEMA1</name>
<dbReference type="SUPFAM" id="SSF46565">
    <property type="entry name" value="Chaperone J-domain"/>
    <property type="match status" value="1"/>
</dbReference>
<dbReference type="InterPro" id="IPR044634">
    <property type="entry name" value="Zuotin/DnaJC2"/>
</dbReference>
<dbReference type="InterPro" id="IPR018253">
    <property type="entry name" value="DnaJ_domain_CS"/>
</dbReference>
<dbReference type="GO" id="GO:0006450">
    <property type="term" value="P:regulation of translational fidelity"/>
    <property type="evidence" value="ECO:0007669"/>
    <property type="project" value="InterPro"/>
</dbReference>
<dbReference type="InterPro" id="IPR036869">
    <property type="entry name" value="J_dom_sf"/>
</dbReference>
<dbReference type="EMBL" id="JH604635">
    <property type="protein sequence ID" value="EHY65805.1"/>
    <property type="molecule type" value="Genomic_DNA"/>
</dbReference>
<reference evidence="3" key="2">
    <citation type="submission" date="2012-10" db="EMBL/GenBank/DDBJ databases">
        <authorList>
            <consortium name="The Broad Institute Genome Sequencing Platform"/>
            <consortium name="The Broad Institute Genome Sequencing Center for Infectious Disease"/>
            <person name="Cuomo C."/>
            <person name="Troemel E."/>
            <person name="Walker B."/>
            <person name="Young S.K."/>
            <person name="Zeng Q."/>
            <person name="Gargeya S."/>
            <person name="Fitzgerald M."/>
            <person name="Haas B."/>
            <person name="Abouelleil A."/>
            <person name="Alvarado L."/>
            <person name="Arachchi H.M."/>
            <person name="Berlin A.M."/>
            <person name="Chapman S.B."/>
            <person name="Goldberg J."/>
            <person name="Griggs A."/>
            <person name="Gujja S."/>
            <person name="Hansen M."/>
            <person name="Howarth C."/>
            <person name="Imamovic A."/>
            <person name="Larimer J."/>
            <person name="McCowan C."/>
            <person name="Murphy C."/>
            <person name="Neiman D."/>
            <person name="Pearson M."/>
            <person name="Priest M."/>
            <person name="Roberts A."/>
            <person name="Saif S."/>
            <person name="Shea T."/>
            <person name="Sisk P."/>
            <person name="Sykes S."/>
            <person name="Wortman J."/>
            <person name="Nusbaum C."/>
            <person name="Birren B."/>
        </authorList>
    </citation>
    <scope>NUCLEOTIDE SEQUENCE</scope>
    <source>
        <strain evidence="3">ERTm6</strain>
    </source>
</reference>
<dbReference type="AlphaFoldDB" id="H8ZCG9"/>
<dbReference type="GO" id="GO:0051083">
    <property type="term" value="P:'de novo' cotranslational protein folding"/>
    <property type="evidence" value="ECO:0007669"/>
    <property type="project" value="InterPro"/>
</dbReference>
<dbReference type="PANTHER" id="PTHR43999">
    <property type="entry name" value="DNAJ HOMOLOG SUBFAMILY C MEMBER 2"/>
    <property type="match status" value="1"/>
</dbReference>
<accession>H8ZCG9</accession>
<gene>
    <name evidence="2" type="ORF">NERG_01412</name>
    <name evidence="3" type="ORF">NESG_02235</name>
</gene>
<protein>
    <recommendedName>
        <fullName evidence="1">J domain-containing protein</fullName>
    </recommendedName>
</protein>
<dbReference type="STRING" id="944018.H8ZCG9"/>
<dbReference type="HOGENOM" id="CLU_082159_0_0_1"/>
<dbReference type="InterPro" id="IPR054076">
    <property type="entry name" value="ZUO1-like_ZHD"/>
</dbReference>
<dbReference type="GO" id="GO:0043022">
    <property type="term" value="F:ribosome binding"/>
    <property type="evidence" value="ECO:0007669"/>
    <property type="project" value="InterPro"/>
</dbReference>
<dbReference type="OrthoDB" id="1690618at2759"/>
<dbReference type="CDD" id="cd06257">
    <property type="entry name" value="DnaJ"/>
    <property type="match status" value="1"/>
</dbReference>
<dbReference type="PANTHER" id="PTHR43999:SF3">
    <property type="entry name" value="TRANSCRIPTION FACTOR MAMYB"/>
    <property type="match status" value="1"/>
</dbReference>
<feature type="domain" description="J" evidence="1">
    <location>
        <begin position="48"/>
        <end position="119"/>
    </location>
</feature>
<dbReference type="SMART" id="SM00271">
    <property type="entry name" value="DnaJ"/>
    <property type="match status" value="1"/>
</dbReference>
<evidence type="ECO:0000313" key="3">
    <source>
        <dbReference type="EMBL" id="KFG25460.1"/>
    </source>
</evidence>
<dbReference type="Gene3D" id="1.10.287.110">
    <property type="entry name" value="DnaJ domain"/>
    <property type="match status" value="1"/>
</dbReference>
<accession>A0A086IZZ2</accession>
<dbReference type="Pfam" id="PF00226">
    <property type="entry name" value="DnaJ"/>
    <property type="match status" value="1"/>
</dbReference>
<dbReference type="GO" id="GO:0030544">
    <property type="term" value="F:Hsp70 protein binding"/>
    <property type="evidence" value="ECO:0007669"/>
    <property type="project" value="InterPro"/>
</dbReference>
<dbReference type="GO" id="GO:0005829">
    <property type="term" value="C:cytosol"/>
    <property type="evidence" value="ECO:0007669"/>
    <property type="project" value="TreeGrafter"/>
</dbReference>
<organism evidence="2">
    <name type="scientific">Nematocida ausubeli (strain ATCC PRA-371 / ERTm2)</name>
    <name type="common">Nematode killer fungus</name>
    <dbReference type="NCBI Taxonomy" id="1913371"/>
    <lineage>
        <taxon>Eukaryota</taxon>
        <taxon>Fungi</taxon>
        <taxon>Fungi incertae sedis</taxon>
        <taxon>Microsporidia</taxon>
        <taxon>Nematocida</taxon>
    </lineage>
</organism>
<proteinExistence type="predicted"/>
<dbReference type="InterPro" id="IPR001623">
    <property type="entry name" value="DnaJ_domain"/>
</dbReference>
<keyword evidence="4" id="KW-1185">Reference proteome</keyword>
<sequence length="314" mass="36576">MEVTHYSGPTGLTERKEKPAQKVELMKSPKDLFARYTIEDIKDWKSLDLYYLMGFSQEDAKMYTEEKFKVAFRKQAKLFHPDKLLSCKIEDGGASFIALTKAHEVLSNPHKRKLYDFIAFDETIPADKEYTTEEFFSVFDEAFTRNSVFSAKPYTVSLGNIDSKDADIVTFYKFWQNFESIRAFEFLCKDEDYQSREMRRQAAAENKQLLDEKKMKDNQRIRSLVALAIKYDPRVNKESKAKPKQEITFDSDGWKNTEVDALTKIAAKTPIRTKNRIDIIFSALSRFAPSRNKRDVQAKLLKIDASLQKNTQRK</sequence>
<dbReference type="EMBL" id="AKIJ01000005">
    <property type="protein sequence ID" value="KFG25460.1"/>
    <property type="molecule type" value="Genomic_DNA"/>
</dbReference>
<dbReference type="PROSITE" id="PS50076">
    <property type="entry name" value="DNAJ_2"/>
    <property type="match status" value="1"/>
</dbReference>
<dbReference type="Proteomes" id="UP000054524">
    <property type="component" value="Unassembled WGS sequence"/>
</dbReference>
<reference evidence="2" key="1">
    <citation type="submission" date="2011-03" db="EMBL/GenBank/DDBJ databases">
        <title>The Genome Sequence of Nematocida sp1 strain ERTm2.</title>
        <authorList>
            <consortium name="The Broad Institute Genome Sequencing Platform"/>
            <consortium name="The Broad Institute Genome Sequencing Center for Infectious Disease"/>
            <person name="Cuomo C."/>
            <person name="Troemel E."/>
            <person name="Young S.K."/>
            <person name="Zeng Q."/>
            <person name="Gargeya S."/>
            <person name="Fitzgerald M."/>
            <person name="Haas B."/>
            <person name="Abouelleil A."/>
            <person name="Alvarado L."/>
            <person name="Arachchi H.M."/>
            <person name="Berlin A."/>
            <person name="Brown A."/>
            <person name="Chapman S.B."/>
            <person name="Chen Z."/>
            <person name="Dunbar C."/>
            <person name="Freedman E."/>
            <person name="Gearin G."/>
            <person name="Gellesch M."/>
            <person name="Goldberg J."/>
            <person name="Griggs A."/>
            <person name="Gujja S."/>
            <person name="Heilman E.R."/>
            <person name="Heiman D."/>
            <person name="Howarth C."/>
            <person name="Larson L."/>
            <person name="Lui A."/>
            <person name="MacDonald P.J.P."/>
            <person name="Mehta T."/>
            <person name="Montmayeur A."/>
            <person name="Murphy C."/>
            <person name="Neiman D."/>
            <person name="Pearson M."/>
            <person name="Priest M."/>
            <person name="Roberts A."/>
            <person name="Saif S."/>
            <person name="Shea T."/>
            <person name="Shenoy N."/>
            <person name="Sisk P."/>
            <person name="Stolte C."/>
            <person name="Sykes S."/>
            <person name="White J."/>
            <person name="Yandava C."/>
            <person name="Wortman J."/>
            <person name="Nusbaum C."/>
            <person name="Birren B."/>
        </authorList>
    </citation>
    <scope>NUCLEOTIDE SEQUENCE</scope>
    <source>
        <strain evidence="2">ERTm2</strain>
    </source>
</reference>
<evidence type="ECO:0000313" key="4">
    <source>
        <dbReference type="Proteomes" id="UP000054524"/>
    </source>
</evidence>